<organism evidence="7 8">
    <name type="scientific">Kordia antarctica</name>
    <dbReference type="NCBI Taxonomy" id="1218801"/>
    <lineage>
        <taxon>Bacteria</taxon>
        <taxon>Pseudomonadati</taxon>
        <taxon>Bacteroidota</taxon>
        <taxon>Flavobacteriia</taxon>
        <taxon>Flavobacteriales</taxon>
        <taxon>Flavobacteriaceae</taxon>
        <taxon>Kordia</taxon>
    </lineage>
</organism>
<dbReference type="Gene3D" id="1.20.1260.100">
    <property type="entry name" value="TspO/MBR protein"/>
    <property type="match status" value="1"/>
</dbReference>
<keyword evidence="8" id="KW-1185">Reference proteome</keyword>
<dbReference type="EMBL" id="CP019288">
    <property type="protein sequence ID" value="QHI35719.1"/>
    <property type="molecule type" value="Genomic_DNA"/>
</dbReference>
<evidence type="ECO:0000313" key="8">
    <source>
        <dbReference type="Proteomes" id="UP000464657"/>
    </source>
</evidence>
<dbReference type="InterPro" id="IPR038330">
    <property type="entry name" value="TspO/MBR-related_sf"/>
</dbReference>
<dbReference type="KEGG" id="kan:IMCC3317_10660"/>
<keyword evidence="4 6" id="KW-1133">Transmembrane helix</keyword>
<feature type="transmembrane region" description="Helical" evidence="6">
    <location>
        <begin position="76"/>
        <end position="93"/>
    </location>
</feature>
<dbReference type="GO" id="GO:0016020">
    <property type="term" value="C:membrane"/>
    <property type="evidence" value="ECO:0007669"/>
    <property type="project" value="UniProtKB-SubCell"/>
</dbReference>
<dbReference type="CDD" id="cd15904">
    <property type="entry name" value="TSPO_MBR"/>
    <property type="match status" value="1"/>
</dbReference>
<evidence type="ECO:0000256" key="6">
    <source>
        <dbReference type="SAM" id="Phobius"/>
    </source>
</evidence>
<proteinExistence type="inferred from homology"/>
<dbReference type="GO" id="GO:0033013">
    <property type="term" value="P:tetrapyrrole metabolic process"/>
    <property type="evidence" value="ECO:0007669"/>
    <property type="project" value="UniProtKB-ARBA"/>
</dbReference>
<dbReference type="Pfam" id="PF03073">
    <property type="entry name" value="TspO_MBR"/>
    <property type="match status" value="1"/>
</dbReference>
<sequence>MKFYIRLAVFLIINFGALGIGTILMENGPQTSWYTNLNQAPWTPPGWVFGFAWTTIMICFSIYMAKLIEVKNTKTVLALFAVQFVLNVSWNYVFFNQHMIALGIINLILLTVLVAFFTFNYKSHLKNYTLFILPYLGWLIVACSLNGYILFNN</sequence>
<gene>
    <name evidence="7" type="primary">crtK-2</name>
    <name evidence="7" type="ORF">IMCC3317_10660</name>
</gene>
<name>A0A7L4ZH25_9FLAO</name>
<reference evidence="7 8" key="1">
    <citation type="journal article" date="2013" name="Int. J. Syst. Evol. Microbiol.">
        <title>Kordia antarctica sp. nov., isolated from Antarctic seawater.</title>
        <authorList>
            <person name="Baek K."/>
            <person name="Choi A."/>
            <person name="Kang I."/>
            <person name="Lee K."/>
            <person name="Cho J.C."/>
        </authorList>
    </citation>
    <scope>NUCLEOTIDE SEQUENCE [LARGE SCALE GENOMIC DNA]</scope>
    <source>
        <strain evidence="7 8">IMCC3317</strain>
    </source>
</reference>
<dbReference type="RefSeq" id="WP_160128445.1">
    <property type="nucleotide sequence ID" value="NZ_CP019288.1"/>
</dbReference>
<keyword evidence="3 6" id="KW-0812">Transmembrane</keyword>
<evidence type="ECO:0000256" key="3">
    <source>
        <dbReference type="ARBA" id="ARBA00022692"/>
    </source>
</evidence>
<dbReference type="OrthoDB" id="9795496at2"/>
<accession>A0A7L4ZH25</accession>
<evidence type="ECO:0000256" key="1">
    <source>
        <dbReference type="ARBA" id="ARBA00004141"/>
    </source>
</evidence>
<protein>
    <submittedName>
        <fullName evidence="7">Tryptophan-rich protein TspO</fullName>
    </submittedName>
</protein>
<feature type="transmembrane region" description="Helical" evidence="6">
    <location>
        <begin position="45"/>
        <end position="64"/>
    </location>
</feature>
<feature type="transmembrane region" description="Helical" evidence="6">
    <location>
        <begin position="7"/>
        <end position="25"/>
    </location>
</feature>
<feature type="transmembrane region" description="Helical" evidence="6">
    <location>
        <begin position="99"/>
        <end position="119"/>
    </location>
</feature>
<dbReference type="PANTHER" id="PTHR10057:SF0">
    <property type="entry name" value="TRANSLOCATOR PROTEIN"/>
    <property type="match status" value="1"/>
</dbReference>
<dbReference type="PANTHER" id="PTHR10057">
    <property type="entry name" value="PERIPHERAL-TYPE BENZODIAZEPINE RECEPTOR"/>
    <property type="match status" value="1"/>
</dbReference>
<dbReference type="FunFam" id="1.20.1260.100:FF:000001">
    <property type="entry name" value="translocator protein 2"/>
    <property type="match status" value="1"/>
</dbReference>
<keyword evidence="5 6" id="KW-0472">Membrane</keyword>
<evidence type="ECO:0000256" key="2">
    <source>
        <dbReference type="ARBA" id="ARBA00007524"/>
    </source>
</evidence>
<comment type="similarity">
    <text evidence="2">Belongs to the TspO/BZRP family.</text>
</comment>
<evidence type="ECO:0000256" key="5">
    <source>
        <dbReference type="ARBA" id="ARBA00023136"/>
    </source>
</evidence>
<dbReference type="Proteomes" id="UP000464657">
    <property type="component" value="Chromosome"/>
</dbReference>
<evidence type="ECO:0000313" key="7">
    <source>
        <dbReference type="EMBL" id="QHI35719.1"/>
    </source>
</evidence>
<dbReference type="InterPro" id="IPR004307">
    <property type="entry name" value="TspO_MBR"/>
</dbReference>
<comment type="subcellular location">
    <subcellularLocation>
        <location evidence="1">Membrane</location>
        <topology evidence="1">Multi-pass membrane protein</topology>
    </subcellularLocation>
</comment>
<dbReference type="PIRSF" id="PIRSF005859">
    <property type="entry name" value="PBR"/>
    <property type="match status" value="1"/>
</dbReference>
<dbReference type="AlphaFoldDB" id="A0A7L4ZH25"/>
<evidence type="ECO:0000256" key="4">
    <source>
        <dbReference type="ARBA" id="ARBA00022989"/>
    </source>
</evidence>
<feature type="transmembrane region" description="Helical" evidence="6">
    <location>
        <begin position="131"/>
        <end position="151"/>
    </location>
</feature>